<dbReference type="Ensembl" id="ENSCINT00000019172.3">
    <property type="protein sequence ID" value="ENSCINP00000019172.3"/>
    <property type="gene ID" value="ENSCING00000009427.3"/>
</dbReference>
<keyword evidence="14 27" id="KW-0408">Iron</keyword>
<keyword evidence="16" id="KW-0443">Lipid metabolism</keyword>
<dbReference type="FunFam" id="1.10.630.10:FF:000017">
    <property type="entry name" value="cytochrome P450 2U1 isoform X1"/>
    <property type="match status" value="1"/>
</dbReference>
<dbReference type="InterPro" id="IPR017972">
    <property type="entry name" value="Cyt_P450_CS"/>
</dbReference>
<comment type="catalytic activity">
    <reaction evidence="22">
        <text>an omega-methyl-long-chain fatty acid + reduced [NADPH--hemoprotein reductase] + O2 = an omega-hydroxy-long-chain fatty acid + oxidized [NADPH--hemoprotein reductase] + H2O + H(+)</text>
        <dbReference type="Rhea" id="RHEA:56748"/>
        <dbReference type="Rhea" id="RHEA-COMP:11964"/>
        <dbReference type="Rhea" id="RHEA-COMP:11965"/>
        <dbReference type="ChEBI" id="CHEBI:15377"/>
        <dbReference type="ChEBI" id="CHEBI:15378"/>
        <dbReference type="ChEBI" id="CHEBI:15379"/>
        <dbReference type="ChEBI" id="CHEBI:57618"/>
        <dbReference type="ChEBI" id="CHEBI:58210"/>
        <dbReference type="ChEBI" id="CHEBI:140991"/>
        <dbReference type="ChEBI" id="CHEBI:140992"/>
        <dbReference type="EC" id="1.14.14.80"/>
    </reaction>
    <physiologicalReaction direction="left-to-right" evidence="22">
        <dbReference type="Rhea" id="RHEA:56749"/>
    </physiologicalReaction>
</comment>
<accession>F6TL65</accession>
<dbReference type="InterPro" id="IPR001128">
    <property type="entry name" value="Cyt_P450"/>
</dbReference>
<dbReference type="GO" id="GO:0020037">
    <property type="term" value="F:heme binding"/>
    <property type="evidence" value="ECO:0000318"/>
    <property type="project" value="GO_Central"/>
</dbReference>
<comment type="subcellular location">
    <subcellularLocation>
        <location evidence="4">Endoplasmic reticulum membrane</location>
        <topology evidence="4">Multi-pass membrane protein</topology>
    </subcellularLocation>
    <subcellularLocation>
        <location evidence="2">Microsome membrane</location>
        <topology evidence="2">Multi-pass membrane protein</topology>
    </subcellularLocation>
    <subcellularLocation>
        <location evidence="3">Mitochondrion inner membrane</location>
        <topology evidence="3">Multi-pass membrane protein</topology>
    </subcellularLocation>
</comment>
<evidence type="ECO:0000256" key="15">
    <source>
        <dbReference type="ARBA" id="ARBA00023033"/>
    </source>
</evidence>
<dbReference type="Gene3D" id="1.10.630.10">
    <property type="entry name" value="Cytochrome P450"/>
    <property type="match status" value="1"/>
</dbReference>
<keyword evidence="17" id="KW-0496">Mitochondrion</keyword>
<dbReference type="PRINTS" id="PR00463">
    <property type="entry name" value="EP450I"/>
</dbReference>
<dbReference type="Pfam" id="PF00067">
    <property type="entry name" value="p450"/>
    <property type="match status" value="1"/>
</dbReference>
<evidence type="ECO:0000256" key="3">
    <source>
        <dbReference type="ARBA" id="ARBA00004448"/>
    </source>
</evidence>
<dbReference type="OMA" id="ATRPHNE"/>
<feature type="binding site" description="axial binding residue" evidence="27">
    <location>
        <position position="435"/>
    </location>
    <ligand>
        <name>heme</name>
        <dbReference type="ChEBI" id="CHEBI:30413"/>
    </ligand>
    <ligandPart>
        <name>Fe</name>
        <dbReference type="ChEBI" id="CHEBI:18248"/>
    </ligandPart>
</feature>
<dbReference type="SUPFAM" id="SSF48264">
    <property type="entry name" value="Cytochrome P450"/>
    <property type="match status" value="1"/>
</dbReference>
<dbReference type="HOGENOM" id="CLU_001570_22_0_1"/>
<comment type="catalytic activity">
    <reaction evidence="19">
        <text>(5Z,8Z,11Z,14Z)-eicosatetraenoate + reduced [NADPH--hemoprotein reductase] + O2 = 19-hydroxy-(5Z,8Z,11Z,14Z)-eicosatetraenoate + oxidized [NADPH--hemoprotein reductase] + H2O + H(+)</text>
        <dbReference type="Rhea" id="RHEA:39759"/>
        <dbReference type="Rhea" id="RHEA-COMP:11964"/>
        <dbReference type="Rhea" id="RHEA-COMP:11965"/>
        <dbReference type="ChEBI" id="CHEBI:15377"/>
        <dbReference type="ChEBI" id="CHEBI:15378"/>
        <dbReference type="ChEBI" id="CHEBI:15379"/>
        <dbReference type="ChEBI" id="CHEBI:32395"/>
        <dbReference type="ChEBI" id="CHEBI:57618"/>
        <dbReference type="ChEBI" id="CHEBI:58210"/>
        <dbReference type="ChEBI" id="CHEBI:76627"/>
    </reaction>
    <physiologicalReaction direction="left-to-right" evidence="19">
        <dbReference type="Rhea" id="RHEA:39760"/>
    </physiologicalReaction>
</comment>
<evidence type="ECO:0000256" key="2">
    <source>
        <dbReference type="ARBA" id="ARBA00004154"/>
    </source>
</evidence>
<dbReference type="GO" id="GO:0016712">
    <property type="term" value="F:oxidoreductase activity, acting on paired donors, with incorporation or reduction of molecular oxygen, reduced flavin or flavoprotein as one donor, and incorporation of one atom of oxygen"/>
    <property type="evidence" value="ECO:0000318"/>
    <property type="project" value="GO_Central"/>
</dbReference>
<keyword evidence="11" id="KW-0492">Microsome</keyword>
<evidence type="ECO:0000256" key="5">
    <source>
        <dbReference type="ARBA" id="ARBA00010617"/>
    </source>
</evidence>
<dbReference type="EMBL" id="EAAA01002080">
    <property type="status" value="NOT_ANNOTATED_CDS"/>
    <property type="molecule type" value="Genomic_DNA"/>
</dbReference>
<comment type="function">
    <text evidence="23">A cytochrome P450 monooxygenase involved in the metabolism of arachidonic acid and its conjugates. Mechanistically, uses molecular oxygen inserting one oxygen atom into a substrate, and reducing the second into a water molecule, with two electrons provided by NADPH via cytochrome P450 reductase (CPR; NADPH-ferrihemoprotein reductase). Acts as an omega and omega-1 hydroxylase for arachidonic acid and possibly for other long chain fatty acids. May modulate the arachidonic acid signaling pathway and play a role in other fatty acid signaling processes. May down-regulate the biological activities of N-arachidonoyl-serotonin, an endocannabinoid that has anti-nociceptive effects through inhibition of fatty acid amide hydrolase FAAH, TRPV1 receptor and T-type calcium channels. Catalyzes C-2 oxidation of the indole ring of N-arachidonoyl-serotonin forming a less active product 2-oxo-N-arachidonoyl-serotonin.</text>
</comment>
<evidence type="ECO:0000256" key="18">
    <source>
        <dbReference type="ARBA" id="ARBA00023136"/>
    </source>
</evidence>
<comment type="cofactor">
    <cofactor evidence="1 27">
        <name>heme</name>
        <dbReference type="ChEBI" id="CHEBI:30413"/>
    </cofactor>
</comment>
<evidence type="ECO:0000256" key="10">
    <source>
        <dbReference type="ARBA" id="ARBA00022824"/>
    </source>
</evidence>
<evidence type="ECO:0000256" key="11">
    <source>
        <dbReference type="ARBA" id="ARBA00022848"/>
    </source>
</evidence>
<evidence type="ECO:0000256" key="8">
    <source>
        <dbReference type="ARBA" id="ARBA00022723"/>
    </source>
</evidence>
<evidence type="ECO:0000256" key="20">
    <source>
        <dbReference type="ARBA" id="ARBA00051320"/>
    </source>
</evidence>
<evidence type="ECO:0000256" key="25">
    <source>
        <dbReference type="ARBA" id="ARBA00067282"/>
    </source>
</evidence>
<evidence type="ECO:0000313" key="29">
    <source>
        <dbReference type="Ensembl" id="ENSCINP00000019172.3"/>
    </source>
</evidence>
<proteinExistence type="inferred from homology"/>
<evidence type="ECO:0000256" key="21">
    <source>
        <dbReference type="ARBA" id="ARBA00052159"/>
    </source>
</evidence>
<evidence type="ECO:0000256" key="22">
    <source>
        <dbReference type="ARBA" id="ARBA00052378"/>
    </source>
</evidence>
<dbReference type="GO" id="GO:0005737">
    <property type="term" value="C:cytoplasm"/>
    <property type="evidence" value="ECO:0000318"/>
    <property type="project" value="GO_Central"/>
</dbReference>
<organism evidence="29 30">
    <name type="scientific">Ciona intestinalis</name>
    <name type="common">Transparent sea squirt</name>
    <name type="synonym">Ascidia intestinalis</name>
    <dbReference type="NCBI Taxonomy" id="7719"/>
    <lineage>
        <taxon>Eukaryota</taxon>
        <taxon>Metazoa</taxon>
        <taxon>Chordata</taxon>
        <taxon>Tunicata</taxon>
        <taxon>Ascidiacea</taxon>
        <taxon>Phlebobranchia</taxon>
        <taxon>Cionidae</taxon>
        <taxon>Ciona</taxon>
    </lineage>
</organism>
<evidence type="ECO:0000256" key="13">
    <source>
        <dbReference type="ARBA" id="ARBA00023002"/>
    </source>
</evidence>
<keyword evidence="8 27" id="KW-0479">Metal-binding</keyword>
<keyword evidence="12" id="KW-1133">Transmembrane helix</keyword>
<dbReference type="InterPro" id="IPR050182">
    <property type="entry name" value="Cytochrome_P450_fam2"/>
</dbReference>
<keyword evidence="18" id="KW-0472">Membrane</keyword>
<dbReference type="InterPro" id="IPR002401">
    <property type="entry name" value="Cyt_P450_E_grp-I"/>
</dbReference>
<evidence type="ECO:0000256" key="19">
    <source>
        <dbReference type="ARBA" id="ARBA00049206"/>
    </source>
</evidence>
<evidence type="ECO:0000256" key="27">
    <source>
        <dbReference type="PIRSR" id="PIRSR602401-1"/>
    </source>
</evidence>
<comment type="catalytic activity">
    <reaction evidence="20">
        <text>(5Z,8Z,11Z,14Z)-eicosatetraenoate + reduced [NADPH--hemoprotein reductase] + O2 = 20-hydroxy-(5Z,8Z,11Z,14Z)-eicosatetraenoate + oxidized [NADPH--hemoprotein reductase] + H2O + H(+)</text>
        <dbReference type="Rhea" id="RHEA:39755"/>
        <dbReference type="Rhea" id="RHEA-COMP:11964"/>
        <dbReference type="Rhea" id="RHEA-COMP:11965"/>
        <dbReference type="ChEBI" id="CHEBI:15377"/>
        <dbReference type="ChEBI" id="CHEBI:15378"/>
        <dbReference type="ChEBI" id="CHEBI:15379"/>
        <dbReference type="ChEBI" id="CHEBI:32395"/>
        <dbReference type="ChEBI" id="CHEBI:57618"/>
        <dbReference type="ChEBI" id="CHEBI:58210"/>
        <dbReference type="ChEBI" id="CHEBI:76624"/>
    </reaction>
    <physiologicalReaction direction="left-to-right" evidence="20">
        <dbReference type="Rhea" id="RHEA:39756"/>
    </physiologicalReaction>
</comment>
<dbReference type="GO" id="GO:0102033">
    <property type="term" value="F:long-chain fatty acid omega-hydroxylase activity"/>
    <property type="evidence" value="ECO:0007669"/>
    <property type="project" value="UniProtKB-EC"/>
</dbReference>
<dbReference type="GO" id="GO:0006082">
    <property type="term" value="P:organic acid metabolic process"/>
    <property type="evidence" value="ECO:0000318"/>
    <property type="project" value="GO_Central"/>
</dbReference>
<dbReference type="GO" id="GO:0008395">
    <property type="term" value="F:steroid hydroxylase activity"/>
    <property type="evidence" value="ECO:0000318"/>
    <property type="project" value="GO_Central"/>
</dbReference>
<evidence type="ECO:0000256" key="6">
    <source>
        <dbReference type="ARBA" id="ARBA00022617"/>
    </source>
</evidence>
<dbReference type="InParanoid" id="F6TL65"/>
<evidence type="ECO:0000256" key="28">
    <source>
        <dbReference type="RuleBase" id="RU000461"/>
    </source>
</evidence>
<dbReference type="InterPro" id="IPR036396">
    <property type="entry name" value="Cyt_P450_sf"/>
</dbReference>
<dbReference type="GO" id="GO:0008202">
    <property type="term" value="P:steroid metabolic process"/>
    <property type="evidence" value="ECO:0000318"/>
    <property type="project" value="GO_Central"/>
</dbReference>
<comment type="similarity">
    <text evidence="5 28">Belongs to the cytochrome P450 family.</text>
</comment>
<dbReference type="STRING" id="7719.ENSCINP00000019172"/>
<dbReference type="Proteomes" id="UP000008144">
    <property type="component" value="Chromosome 5"/>
</dbReference>
<evidence type="ECO:0000256" key="12">
    <source>
        <dbReference type="ARBA" id="ARBA00022989"/>
    </source>
</evidence>
<reference evidence="30" key="1">
    <citation type="journal article" date="2002" name="Science">
        <title>The draft genome of Ciona intestinalis: insights into chordate and vertebrate origins.</title>
        <authorList>
            <person name="Dehal P."/>
            <person name="Satou Y."/>
            <person name="Campbell R.K."/>
            <person name="Chapman J."/>
            <person name="Degnan B."/>
            <person name="De Tomaso A."/>
            <person name="Davidson B."/>
            <person name="Di Gregorio A."/>
            <person name="Gelpke M."/>
            <person name="Goodstein D.M."/>
            <person name="Harafuji N."/>
            <person name="Hastings K.E."/>
            <person name="Ho I."/>
            <person name="Hotta K."/>
            <person name="Huang W."/>
            <person name="Kawashima T."/>
            <person name="Lemaire P."/>
            <person name="Martinez D."/>
            <person name="Meinertzhagen I.A."/>
            <person name="Necula S."/>
            <person name="Nonaka M."/>
            <person name="Putnam N."/>
            <person name="Rash S."/>
            <person name="Saiga H."/>
            <person name="Satake M."/>
            <person name="Terry A."/>
            <person name="Yamada L."/>
            <person name="Wang H.G."/>
            <person name="Awazu S."/>
            <person name="Azumi K."/>
            <person name="Boore J."/>
            <person name="Branno M."/>
            <person name="Chin-Bow S."/>
            <person name="DeSantis R."/>
            <person name="Doyle S."/>
            <person name="Francino P."/>
            <person name="Keys D.N."/>
            <person name="Haga S."/>
            <person name="Hayashi H."/>
            <person name="Hino K."/>
            <person name="Imai K.S."/>
            <person name="Inaba K."/>
            <person name="Kano S."/>
            <person name="Kobayashi K."/>
            <person name="Kobayashi M."/>
            <person name="Lee B.I."/>
            <person name="Makabe K.W."/>
            <person name="Manohar C."/>
            <person name="Matassi G."/>
            <person name="Medina M."/>
            <person name="Mochizuki Y."/>
            <person name="Mount S."/>
            <person name="Morishita T."/>
            <person name="Miura S."/>
            <person name="Nakayama A."/>
            <person name="Nishizaka S."/>
            <person name="Nomoto H."/>
            <person name="Ohta F."/>
            <person name="Oishi K."/>
            <person name="Rigoutsos I."/>
            <person name="Sano M."/>
            <person name="Sasaki A."/>
            <person name="Sasakura Y."/>
            <person name="Shoguchi E."/>
            <person name="Shin-i T."/>
            <person name="Spagnuolo A."/>
            <person name="Stainier D."/>
            <person name="Suzuki M.M."/>
            <person name="Tassy O."/>
            <person name="Takatori N."/>
            <person name="Tokuoka M."/>
            <person name="Yagi K."/>
            <person name="Yoshizaki F."/>
            <person name="Wada S."/>
            <person name="Zhang C."/>
            <person name="Hyatt P.D."/>
            <person name="Larimer F."/>
            <person name="Detter C."/>
            <person name="Doggett N."/>
            <person name="Glavina T."/>
            <person name="Hawkins T."/>
            <person name="Richardson P."/>
            <person name="Lucas S."/>
            <person name="Kohara Y."/>
            <person name="Levine M."/>
            <person name="Satoh N."/>
            <person name="Rokhsar D.S."/>
        </authorList>
    </citation>
    <scope>NUCLEOTIDE SEQUENCE [LARGE SCALE GENOMIC DNA]</scope>
</reference>
<evidence type="ECO:0000256" key="23">
    <source>
        <dbReference type="ARBA" id="ARBA00058812"/>
    </source>
</evidence>
<keyword evidence="15 28" id="KW-0503">Monooxygenase</keyword>
<evidence type="ECO:0000256" key="14">
    <source>
        <dbReference type="ARBA" id="ARBA00023004"/>
    </source>
</evidence>
<evidence type="ECO:0000256" key="9">
    <source>
        <dbReference type="ARBA" id="ARBA00022792"/>
    </source>
</evidence>
<keyword evidence="30" id="KW-1185">Reference proteome</keyword>
<keyword evidence="6 27" id="KW-0349">Heme</keyword>
<dbReference type="PROSITE" id="PS00086">
    <property type="entry name" value="CYTOCHROME_P450"/>
    <property type="match status" value="1"/>
</dbReference>
<dbReference type="GO" id="GO:0006805">
    <property type="term" value="P:xenobiotic metabolic process"/>
    <property type="evidence" value="ECO:0000318"/>
    <property type="project" value="GO_Central"/>
</dbReference>
<dbReference type="EC" id="1.14.14.80" evidence="24"/>
<reference evidence="29" key="3">
    <citation type="submission" date="2025-08" db="UniProtKB">
        <authorList>
            <consortium name="Ensembl"/>
        </authorList>
    </citation>
    <scope>IDENTIFICATION</scope>
</reference>
<dbReference type="FunCoup" id="F6TL65">
    <property type="interactions" value="3"/>
</dbReference>
<evidence type="ECO:0000256" key="4">
    <source>
        <dbReference type="ARBA" id="ARBA00004477"/>
    </source>
</evidence>
<keyword evidence="10" id="KW-0256">Endoplasmic reticulum</keyword>
<dbReference type="GO" id="GO:0005506">
    <property type="term" value="F:iron ion binding"/>
    <property type="evidence" value="ECO:0007669"/>
    <property type="project" value="InterPro"/>
</dbReference>
<evidence type="ECO:0000256" key="16">
    <source>
        <dbReference type="ARBA" id="ARBA00023098"/>
    </source>
</evidence>
<dbReference type="GO" id="GO:0005789">
    <property type="term" value="C:endoplasmic reticulum membrane"/>
    <property type="evidence" value="ECO:0007669"/>
    <property type="project" value="UniProtKB-SubCell"/>
</dbReference>
<keyword evidence="9" id="KW-0999">Mitochondrion inner membrane</keyword>
<sequence length="491" mass="56564">LLPAYKLTITAKSKIIIILFLVPEVCRYKRPKNMPPGPRGIPFLGIIPFVGMNPEQAFMQWSKKYGPVITVRMGRKDWVVLCDHDTIHQVLVKQSTVCSGRPKIPIVSELSKGHGILFADYCEKWKSQRKFGMKTLREFGVGKKCTEDRVLEEVDFLCNEIRSKNGKPFDIQDIMCNAVSNIIMNIVIGRRCNYDETFFTDVISRFTKCLEITEQRWVGLYSGVHLLFYMQFEILYCFFRKEVFEEVIKEHEKNFDGNNLRDFIDAFLLEMKKNESGSEFTYIQLLNYIRDLFDGGTETTVSTSRWAILCMLHYPETQKKLRNEIMTIIVKGPNTPASMSHKSDMPYTCAFIQEVLRFRTLVPLSVPHKVNEDATVNGYTIPKGVTVSPNLWAVHNDPDVWDEPSKFKPERHLDDKGNFVQSNHVIPFSVGPRHCLGEQLARMEIFIFLISMIQKFEFLPDPNEPDLPEINHGTNGAAFVPLPYKIVANQI</sequence>
<reference evidence="29" key="2">
    <citation type="journal article" date="2008" name="Genome Biol.">
        <title>Improved genome assembly and evidence-based global gene model set for the chordate Ciona intestinalis: new insight into intron and operon populations.</title>
        <authorList>
            <person name="Satou Y."/>
            <person name="Mineta K."/>
            <person name="Ogasawara M."/>
            <person name="Sasakura Y."/>
            <person name="Shoguchi E."/>
            <person name="Ueno K."/>
            <person name="Yamada L."/>
            <person name="Matsumoto J."/>
            <person name="Wasserscheid J."/>
            <person name="Dewar K."/>
            <person name="Wiley G.B."/>
            <person name="Macmil S.L."/>
            <person name="Roe B.A."/>
            <person name="Zeller R.W."/>
            <person name="Hastings K.E."/>
            <person name="Lemaire P."/>
            <person name="Lindquist E."/>
            <person name="Endo T."/>
            <person name="Hotta K."/>
            <person name="Inaba K."/>
        </authorList>
    </citation>
    <scope>NUCLEOTIDE SEQUENCE [LARGE SCALE GENOMIC DNA]</scope>
    <source>
        <strain evidence="29">wild type</strain>
    </source>
</reference>
<evidence type="ECO:0000256" key="7">
    <source>
        <dbReference type="ARBA" id="ARBA00022692"/>
    </source>
</evidence>
<evidence type="ECO:0000256" key="26">
    <source>
        <dbReference type="ARBA" id="ARBA00079181"/>
    </source>
</evidence>
<keyword evidence="13 28" id="KW-0560">Oxidoreductase</keyword>
<name>F6TL65_CIOIN</name>
<keyword evidence="7" id="KW-0812">Transmembrane</keyword>
<evidence type="ECO:0000256" key="17">
    <source>
        <dbReference type="ARBA" id="ARBA00023128"/>
    </source>
</evidence>
<evidence type="ECO:0000256" key="1">
    <source>
        <dbReference type="ARBA" id="ARBA00001971"/>
    </source>
</evidence>
<dbReference type="PANTHER" id="PTHR24300:SF397">
    <property type="entry name" value="CYTOCHROME P450 2U1"/>
    <property type="match status" value="1"/>
</dbReference>
<dbReference type="GO" id="GO:0005743">
    <property type="term" value="C:mitochondrial inner membrane"/>
    <property type="evidence" value="ECO:0007669"/>
    <property type="project" value="UniProtKB-SubCell"/>
</dbReference>
<protein>
    <recommendedName>
        <fullName evidence="25">Cytochrome P450 2U1</fullName>
        <ecNumber evidence="24">1.14.14.80</ecNumber>
    </recommendedName>
    <alternativeName>
        <fullName evidence="26">Long-chain fatty acid omega-monooxygenase</fullName>
    </alternativeName>
</protein>
<evidence type="ECO:0000313" key="30">
    <source>
        <dbReference type="Proteomes" id="UP000008144"/>
    </source>
</evidence>
<dbReference type="PRINTS" id="PR00385">
    <property type="entry name" value="P450"/>
</dbReference>
<dbReference type="GeneTree" id="ENSGT00940000160689"/>
<dbReference type="AlphaFoldDB" id="F6TL65"/>
<dbReference type="PANTHER" id="PTHR24300">
    <property type="entry name" value="CYTOCHROME P450 508A4-RELATED"/>
    <property type="match status" value="1"/>
</dbReference>
<reference evidence="29" key="4">
    <citation type="submission" date="2025-09" db="UniProtKB">
        <authorList>
            <consortium name="Ensembl"/>
        </authorList>
    </citation>
    <scope>IDENTIFICATION</scope>
</reference>
<comment type="catalytic activity">
    <reaction evidence="21">
        <text>N-[(5Z,8Z,11Z,14Z)-eicosatetraenoyl]-serotonin + reduced [NADPH--hemoprotein reductase] + O2 = 2-oxo-N-[(5Z,8Z,11Z,14Z)-eicosatetraenoyl]-serotonin + oxidized [NADPH--hemoprotein reductase] + H2O + H(+)</text>
        <dbReference type="Rhea" id="RHEA:50296"/>
        <dbReference type="Rhea" id="RHEA-COMP:11964"/>
        <dbReference type="Rhea" id="RHEA-COMP:11965"/>
        <dbReference type="ChEBI" id="CHEBI:15377"/>
        <dbReference type="ChEBI" id="CHEBI:15378"/>
        <dbReference type="ChEBI" id="CHEBI:15379"/>
        <dbReference type="ChEBI" id="CHEBI:57618"/>
        <dbReference type="ChEBI" id="CHEBI:58210"/>
        <dbReference type="ChEBI" id="CHEBI:132255"/>
        <dbReference type="ChEBI" id="CHEBI:132256"/>
    </reaction>
    <physiologicalReaction direction="left-to-right" evidence="21">
        <dbReference type="Rhea" id="RHEA:50297"/>
    </physiologicalReaction>
</comment>
<evidence type="ECO:0000256" key="24">
    <source>
        <dbReference type="ARBA" id="ARBA00066560"/>
    </source>
</evidence>